<reference evidence="2" key="1">
    <citation type="journal article" date="2019" name="Sci. Rep.">
        <title>Draft genome of Tanacetum cinerariifolium, the natural source of mosquito coil.</title>
        <authorList>
            <person name="Yamashiro T."/>
            <person name="Shiraishi A."/>
            <person name="Satake H."/>
            <person name="Nakayama K."/>
        </authorList>
    </citation>
    <scope>NUCLEOTIDE SEQUENCE</scope>
</reference>
<feature type="compositionally biased region" description="Polar residues" evidence="1">
    <location>
        <begin position="88"/>
        <end position="98"/>
    </location>
</feature>
<dbReference type="EMBL" id="BKCJ010002799">
    <property type="protein sequence ID" value="GEU51003.1"/>
    <property type="molecule type" value="Genomic_DNA"/>
</dbReference>
<organism evidence="2">
    <name type="scientific">Tanacetum cinerariifolium</name>
    <name type="common">Dalmatian daisy</name>
    <name type="synonym">Chrysanthemum cinerariifolium</name>
    <dbReference type="NCBI Taxonomy" id="118510"/>
    <lineage>
        <taxon>Eukaryota</taxon>
        <taxon>Viridiplantae</taxon>
        <taxon>Streptophyta</taxon>
        <taxon>Embryophyta</taxon>
        <taxon>Tracheophyta</taxon>
        <taxon>Spermatophyta</taxon>
        <taxon>Magnoliopsida</taxon>
        <taxon>eudicotyledons</taxon>
        <taxon>Gunneridae</taxon>
        <taxon>Pentapetalae</taxon>
        <taxon>asterids</taxon>
        <taxon>campanulids</taxon>
        <taxon>Asterales</taxon>
        <taxon>Asteraceae</taxon>
        <taxon>Asteroideae</taxon>
        <taxon>Anthemideae</taxon>
        <taxon>Anthemidinae</taxon>
        <taxon>Tanacetum</taxon>
    </lineage>
</organism>
<feature type="compositionally biased region" description="Low complexity" evidence="1">
    <location>
        <begin position="99"/>
        <end position="110"/>
    </location>
</feature>
<name>A0A6L2KN93_TANCI</name>
<feature type="compositionally biased region" description="Basic and acidic residues" evidence="1">
    <location>
        <begin position="535"/>
        <end position="547"/>
    </location>
</feature>
<accession>A0A6L2KN93</accession>
<feature type="region of interest" description="Disordered" evidence="1">
    <location>
        <begin position="86"/>
        <end position="123"/>
    </location>
</feature>
<evidence type="ECO:0000256" key="1">
    <source>
        <dbReference type="SAM" id="MobiDB-lite"/>
    </source>
</evidence>
<feature type="region of interest" description="Disordered" evidence="1">
    <location>
        <begin position="534"/>
        <end position="561"/>
    </location>
</feature>
<dbReference type="AlphaFoldDB" id="A0A6L2KN93"/>
<sequence>MPTFLKRLELRYPHKKKRRGRDPPTIKSKREASRHRVWRGEAMLLSDLKSKREGELLFSTRRLRVPPPGVKDAVLSLSMDGVDGVASGSASTSVRNVESSTPASSSPRSTCVKPSLNRNENSTTSNYLNLRRIREQRLLSAAVAVRILKLFASANHTVFSRPNTRTYYTKKEREALSLKLDYPSDSLPAELTSRLYGGDSTLVESLPLDLDLALLLSISFTTKRKGRHAPALREGERQKEHIRKSVARGVAPVRLWHEGCFPVATGGIDIPLTFLRVQHVVQAMGSACHMKKATTMGDEGDDLLAPSCFNSRSRGLQRDIRAKKNGLQPQGVALVPDNRSSSSNSIQGRKAQNPKVMIYTYSLPEVDVEKQALMQGKERLEANSFTVLQTNTIRRGLGKANSLLERARALSSRTGLRCWMLRSKRNQRVHAGTTEYALERRKSVQPKSAEEPSDMPSLLIECQHVVVLSRKTGNLGEPPGGVVSSGFSTPRQNGFETNKKAVNTRASEMVATKAGTGRRYSYHAYQLLPLPPIDIDGRAPQEKKEGLEGVDGTPGMVPLPP</sequence>
<protein>
    <submittedName>
        <fullName evidence="2">ATP synthase subunit alpha, mitochondrial</fullName>
    </submittedName>
</protein>
<proteinExistence type="predicted"/>
<comment type="caution">
    <text evidence="2">The sequence shown here is derived from an EMBL/GenBank/DDBJ whole genome shotgun (WGS) entry which is preliminary data.</text>
</comment>
<feature type="compositionally biased region" description="Basic and acidic residues" evidence="1">
    <location>
        <begin position="21"/>
        <end position="31"/>
    </location>
</feature>
<evidence type="ECO:0000313" key="2">
    <source>
        <dbReference type="EMBL" id="GEU51003.1"/>
    </source>
</evidence>
<gene>
    <name evidence="2" type="ORF">Tci_022981</name>
</gene>
<feature type="region of interest" description="Disordered" evidence="1">
    <location>
        <begin position="13"/>
        <end position="34"/>
    </location>
</feature>